<keyword evidence="8 16" id="KW-0418">Kinase</keyword>
<dbReference type="Gene3D" id="1.10.287.3610">
    <property type="match status" value="1"/>
</dbReference>
<keyword evidence="9" id="KW-0067">ATP-binding</keyword>
<keyword evidence="3" id="KW-1003">Cell membrane</keyword>
<dbReference type="CDD" id="cd14265">
    <property type="entry name" value="UDPK_IM_like"/>
    <property type="match status" value="1"/>
</dbReference>
<dbReference type="GO" id="GO:0016301">
    <property type="term" value="F:kinase activity"/>
    <property type="evidence" value="ECO:0007669"/>
    <property type="project" value="UniProtKB-KW"/>
</dbReference>
<comment type="caution">
    <text evidence="16">The sequence shown here is derived from an EMBL/GenBank/DDBJ whole genome shotgun (WGS) entry which is preliminary data.</text>
</comment>
<keyword evidence="17" id="KW-1185">Reference proteome</keyword>
<evidence type="ECO:0000256" key="5">
    <source>
        <dbReference type="ARBA" id="ARBA00022679"/>
    </source>
</evidence>
<reference evidence="16 17" key="1">
    <citation type="submission" date="2022-08" db="EMBL/GenBank/DDBJ databases">
        <title>Proteogenomics of the novel Dehalobacterium formicoaceticum strain EZ94 highlights a key role of methyltransferases during anaerobic dichloromethane degradation.</title>
        <authorList>
            <person name="Wasmund K."/>
        </authorList>
    </citation>
    <scope>NUCLEOTIDE SEQUENCE [LARGE SCALE GENOMIC DNA]</scope>
    <source>
        <strain evidence="16 17">EZ94</strain>
    </source>
</reference>
<evidence type="ECO:0000256" key="8">
    <source>
        <dbReference type="ARBA" id="ARBA00022777"/>
    </source>
</evidence>
<dbReference type="Pfam" id="PF01219">
    <property type="entry name" value="DAGK_prokar"/>
    <property type="match status" value="1"/>
</dbReference>
<evidence type="ECO:0000256" key="15">
    <source>
        <dbReference type="SAM" id="Phobius"/>
    </source>
</evidence>
<keyword evidence="6 15" id="KW-0812">Transmembrane</keyword>
<evidence type="ECO:0000256" key="1">
    <source>
        <dbReference type="ARBA" id="ARBA00004651"/>
    </source>
</evidence>
<dbReference type="PANTHER" id="PTHR34299">
    <property type="entry name" value="DIACYLGLYCEROL KINASE"/>
    <property type="match status" value="1"/>
</dbReference>
<comment type="subcellular location">
    <subcellularLocation>
        <location evidence="1">Cell membrane</location>
        <topology evidence="1">Multi-pass membrane protein</topology>
    </subcellularLocation>
</comment>
<dbReference type="Proteomes" id="UP001524944">
    <property type="component" value="Unassembled WGS sequence"/>
</dbReference>
<evidence type="ECO:0000256" key="9">
    <source>
        <dbReference type="ARBA" id="ARBA00022840"/>
    </source>
</evidence>
<dbReference type="InterPro" id="IPR036945">
    <property type="entry name" value="DAGK_sf"/>
</dbReference>
<protein>
    <submittedName>
        <fullName evidence="16">Diacylglycerol kinase family protein</fullName>
    </submittedName>
</protein>
<dbReference type="RefSeq" id="WP_089609546.1">
    <property type="nucleotide sequence ID" value="NZ_CP022121.1"/>
</dbReference>
<keyword evidence="13" id="KW-0594">Phospholipid biosynthesis</keyword>
<evidence type="ECO:0000256" key="2">
    <source>
        <dbReference type="ARBA" id="ARBA00005967"/>
    </source>
</evidence>
<proteinExistence type="inferred from homology"/>
<dbReference type="InterPro" id="IPR033717">
    <property type="entry name" value="UDPK"/>
</dbReference>
<evidence type="ECO:0000256" key="12">
    <source>
        <dbReference type="ARBA" id="ARBA00023136"/>
    </source>
</evidence>
<evidence type="ECO:0000256" key="6">
    <source>
        <dbReference type="ARBA" id="ARBA00022692"/>
    </source>
</evidence>
<feature type="transmembrane region" description="Helical" evidence="15">
    <location>
        <begin position="93"/>
        <end position="114"/>
    </location>
</feature>
<name>A0ABT1Y1G3_9FIRM</name>
<accession>A0ABT1Y1G3</accession>
<dbReference type="EMBL" id="JANPWE010000001">
    <property type="protein sequence ID" value="MCR6544030.1"/>
    <property type="molecule type" value="Genomic_DNA"/>
</dbReference>
<keyword evidence="12 15" id="KW-0472">Membrane</keyword>
<keyword evidence="14" id="KW-1208">Phospholipid metabolism</keyword>
<keyword evidence="11" id="KW-0443">Lipid metabolism</keyword>
<evidence type="ECO:0000313" key="17">
    <source>
        <dbReference type="Proteomes" id="UP001524944"/>
    </source>
</evidence>
<gene>
    <name evidence="16" type="ORF">NVS47_00595</name>
</gene>
<evidence type="ECO:0000256" key="11">
    <source>
        <dbReference type="ARBA" id="ARBA00023098"/>
    </source>
</evidence>
<organism evidence="16 17">
    <name type="scientific">Dehalobacterium formicoaceticum</name>
    <dbReference type="NCBI Taxonomy" id="51515"/>
    <lineage>
        <taxon>Bacteria</taxon>
        <taxon>Bacillati</taxon>
        <taxon>Bacillota</taxon>
        <taxon>Clostridia</taxon>
        <taxon>Eubacteriales</taxon>
        <taxon>Peptococcaceae</taxon>
        <taxon>Dehalobacterium</taxon>
    </lineage>
</organism>
<sequence length="123" mass="13617">MHKKSSNFLESISFALSGIIHAYRTQRNMRIHSFFVLVVLFFALLLSLTRIEMAILILTMLMVLTLEMVNTALEAVVDMVTEEYLPLAKIAKDVAAGAVFLASLGAVLIGILIFGPNICQLFK</sequence>
<dbReference type="PROSITE" id="PS01069">
    <property type="entry name" value="DAGK_PROKAR"/>
    <property type="match status" value="1"/>
</dbReference>
<keyword evidence="5" id="KW-0808">Transferase</keyword>
<evidence type="ECO:0000256" key="4">
    <source>
        <dbReference type="ARBA" id="ARBA00022516"/>
    </source>
</evidence>
<keyword evidence="4" id="KW-0444">Lipid biosynthesis</keyword>
<evidence type="ECO:0000256" key="3">
    <source>
        <dbReference type="ARBA" id="ARBA00022475"/>
    </source>
</evidence>
<keyword evidence="10 15" id="KW-1133">Transmembrane helix</keyword>
<dbReference type="PANTHER" id="PTHR34299:SF1">
    <property type="entry name" value="DIACYLGLYCEROL KINASE"/>
    <property type="match status" value="1"/>
</dbReference>
<feature type="transmembrane region" description="Helical" evidence="15">
    <location>
        <begin position="29"/>
        <end position="48"/>
    </location>
</feature>
<evidence type="ECO:0000313" key="16">
    <source>
        <dbReference type="EMBL" id="MCR6544030.1"/>
    </source>
</evidence>
<evidence type="ECO:0000256" key="7">
    <source>
        <dbReference type="ARBA" id="ARBA00022741"/>
    </source>
</evidence>
<dbReference type="InterPro" id="IPR000829">
    <property type="entry name" value="DAGK"/>
</dbReference>
<keyword evidence="7" id="KW-0547">Nucleotide-binding</keyword>
<evidence type="ECO:0000256" key="14">
    <source>
        <dbReference type="ARBA" id="ARBA00023264"/>
    </source>
</evidence>
<evidence type="ECO:0000256" key="10">
    <source>
        <dbReference type="ARBA" id="ARBA00022989"/>
    </source>
</evidence>
<comment type="similarity">
    <text evidence="2">Belongs to the bacterial diacylglycerol kinase family.</text>
</comment>
<evidence type="ECO:0000256" key="13">
    <source>
        <dbReference type="ARBA" id="ARBA00023209"/>
    </source>
</evidence>